<protein>
    <recommendedName>
        <fullName evidence="1">Non-structural protein 3b</fullName>
    </recommendedName>
    <alternativeName>
        <fullName evidence="2">Accessory protein 3b</fullName>
    </alternativeName>
</protein>
<dbReference type="EMBL" id="AJ618988">
    <property type="protein sequence ID" value="CAF02081.1"/>
    <property type="molecule type" value="Genomic_RNA"/>
</dbReference>
<evidence type="ECO:0000256" key="2">
    <source>
        <dbReference type="ARBA" id="ARBA00030002"/>
    </source>
</evidence>
<sequence>MLNFEALIETGEEVVQKISFYLQRISSVLNTQVFDPFEVCVYIGGSYWELESADDFSGEDEYSG</sequence>
<organism evidence="3">
    <name type="scientific">Pheasant coronavirus</name>
    <dbReference type="NCBI Taxonomy" id="258781"/>
    <lineage>
        <taxon>Viruses</taxon>
        <taxon>Riboviria</taxon>
        <taxon>Orthornavirae</taxon>
        <taxon>Pisuviricota</taxon>
        <taxon>Pisoniviricetes</taxon>
        <taxon>Nidovirales</taxon>
        <taxon>Cornidovirineae</taxon>
        <taxon>Coronaviridae</taxon>
        <taxon>Orthocoronavirinae</taxon>
        <taxon>Gammacoronavirus</taxon>
        <taxon>Igacovirus</taxon>
        <taxon>Gammacoronavirus galli</taxon>
        <taxon>Avian coronavirus</taxon>
    </lineage>
</organism>
<name>Q706C3_9GAMC</name>
<gene>
    <name evidence="3" type="primary">3</name>
</gene>
<evidence type="ECO:0000313" key="3">
    <source>
        <dbReference type="EMBL" id="CAF02081.1"/>
    </source>
</evidence>
<reference evidence="3" key="2">
    <citation type="submission" date="2003-12" db="EMBL/GenBank/DDBJ databases">
        <authorList>
            <person name="Cavanagh D."/>
        </authorList>
    </citation>
    <scope>NUCLEOTIDE SEQUENCE</scope>
    <source>
        <strain evidence="3">Ph/UK/602/95</strain>
    </source>
</reference>
<reference evidence="3" key="1">
    <citation type="journal article" date="2002" name="Avian Pathol.">
        <title>Coronaviruses from pheasants (Phasianus colchicus) are genetically closely related to coronaviruses of domestic fowl (infectious bronchitis virus) and turkeys.</title>
        <authorList>
            <person name="Cavanagh D."/>
            <person name="Mawditt K."/>
            <person name="Welchman D.D.B."/>
            <person name="Britton P."/>
        </authorList>
    </citation>
    <scope>NUCLEOTIDE SEQUENCE</scope>
    <source>
        <strain evidence="3">Ph/UK/602/95</strain>
    </source>
</reference>
<dbReference type="InterPro" id="IPR005295">
    <property type="entry name" value="IBV_3B"/>
</dbReference>
<evidence type="ECO:0000256" key="1">
    <source>
        <dbReference type="ARBA" id="ARBA00019811"/>
    </source>
</evidence>
<accession>Q706C3</accession>
<proteinExistence type="predicted"/>
<dbReference type="Pfam" id="PF03622">
    <property type="entry name" value="IBV_3B"/>
    <property type="match status" value="1"/>
</dbReference>